<evidence type="ECO:0000256" key="1">
    <source>
        <dbReference type="SAM" id="MobiDB-lite"/>
    </source>
</evidence>
<evidence type="ECO:0000313" key="5">
    <source>
        <dbReference type="Proteomes" id="UP000366945"/>
    </source>
</evidence>
<dbReference type="Proteomes" id="UP000366945">
    <property type="component" value="Unassembled WGS sequence"/>
</dbReference>
<keyword evidence="5" id="KW-1185">Reference proteome</keyword>
<organism evidence="4 5">
    <name type="scientific">Pandoraea pneumonica</name>
    <dbReference type="NCBI Taxonomy" id="2508299"/>
    <lineage>
        <taxon>Bacteria</taxon>
        <taxon>Pseudomonadati</taxon>
        <taxon>Pseudomonadota</taxon>
        <taxon>Betaproteobacteria</taxon>
        <taxon>Burkholderiales</taxon>
        <taxon>Burkholderiaceae</taxon>
        <taxon>Pandoraea</taxon>
    </lineage>
</organism>
<dbReference type="PRINTS" id="PR01490">
    <property type="entry name" value="RTXTOXIND"/>
</dbReference>
<dbReference type="InterPro" id="IPR058982">
    <property type="entry name" value="Beta-barrel_AprE"/>
</dbReference>
<evidence type="ECO:0000259" key="3">
    <source>
        <dbReference type="Pfam" id="PF26002"/>
    </source>
</evidence>
<dbReference type="InterPro" id="IPR050739">
    <property type="entry name" value="MFP"/>
</dbReference>
<protein>
    <submittedName>
        <fullName evidence="4">Secretion protein</fullName>
    </submittedName>
</protein>
<keyword evidence="2" id="KW-0472">Membrane</keyword>
<evidence type="ECO:0000256" key="2">
    <source>
        <dbReference type="SAM" id="Phobius"/>
    </source>
</evidence>
<proteinExistence type="predicted"/>
<dbReference type="OrthoDB" id="9775513at2"/>
<feature type="transmembrane region" description="Helical" evidence="2">
    <location>
        <begin position="38"/>
        <end position="59"/>
    </location>
</feature>
<dbReference type="Gene3D" id="2.40.30.170">
    <property type="match status" value="1"/>
</dbReference>
<dbReference type="PANTHER" id="PTHR30386">
    <property type="entry name" value="MEMBRANE FUSION SUBUNIT OF EMRAB-TOLC MULTIDRUG EFFLUX PUMP"/>
    <property type="match status" value="1"/>
</dbReference>
<evidence type="ECO:0000313" key="4">
    <source>
        <dbReference type="EMBL" id="VVE39215.1"/>
    </source>
</evidence>
<name>A0A5E4XSY5_9BURK</name>
<dbReference type="PANTHER" id="PTHR30386:SF28">
    <property type="entry name" value="EXPORTED PROTEIN"/>
    <property type="match status" value="1"/>
</dbReference>
<dbReference type="RefSeq" id="WP_150681293.1">
    <property type="nucleotide sequence ID" value="NZ_CABPSK010000004.1"/>
</dbReference>
<dbReference type="Gene3D" id="2.40.50.100">
    <property type="match status" value="1"/>
</dbReference>
<reference evidence="4 5" key="1">
    <citation type="submission" date="2019-08" db="EMBL/GenBank/DDBJ databases">
        <authorList>
            <person name="Peeters C."/>
        </authorList>
    </citation>
    <scope>NUCLEOTIDE SEQUENCE [LARGE SCALE GENOMIC DNA]</scope>
    <source>
        <strain evidence="4 5">LMG 31114</strain>
    </source>
</reference>
<accession>A0A5E4XSY5</accession>
<dbReference type="GeneID" id="300406051"/>
<sequence length="430" mass="47637">MSYVDPVKSKLFRQEALNARRDSYQGSVLLTSPVSSSLISAFAFAVFVLIAGIVVFCSYTRRVTVSGQVTPSLGILRVYPAQAGIVVEKHVTEGQHVQAGSILYVLSSERDSVAIGGTQIEISKQISYRKASLDSELESARRMQAEEASALAVKLRALRSQAATFDAQISVQESRVKLSKNAASRYRELSKDGYVSEDQRQQKEEEHLEHRSRRVELQRQRSSVEQEIRSAENDLRKLPIKYESQIAQLERLKSTSSQEYAESESKRRLVVSAAAAGTITSVLTELGQIVDPSRPVLGLLPDGARMLVDLYATSRTIGFVKPGDDVLLRYHAYPYQKFGKYDGKVISVAQTPMTPQELAAISGGVPGLDPTKGAELYYRIVVAPKIDQVTAYGRAMPLRSGMTVDVDLLQDTRRIYEWILEPVLSLRGTF</sequence>
<dbReference type="EMBL" id="CABPSK010000004">
    <property type="protein sequence ID" value="VVE39215.1"/>
    <property type="molecule type" value="Genomic_DNA"/>
</dbReference>
<dbReference type="AlphaFoldDB" id="A0A5E4XSY5"/>
<gene>
    <name evidence="4" type="ORF">PPN31114_04062</name>
</gene>
<feature type="domain" description="AprE-like beta-barrel" evidence="3">
    <location>
        <begin position="307"/>
        <end position="408"/>
    </location>
</feature>
<dbReference type="Pfam" id="PF26002">
    <property type="entry name" value="Beta-barrel_AprE"/>
    <property type="match status" value="1"/>
</dbReference>
<feature type="compositionally biased region" description="Basic and acidic residues" evidence="1">
    <location>
        <begin position="197"/>
        <end position="225"/>
    </location>
</feature>
<feature type="region of interest" description="Disordered" evidence="1">
    <location>
        <begin position="189"/>
        <end position="225"/>
    </location>
</feature>
<keyword evidence="2" id="KW-1133">Transmembrane helix</keyword>
<keyword evidence="2" id="KW-0812">Transmembrane</keyword>